<dbReference type="InterPro" id="IPR010981">
    <property type="entry name" value="SinR/SinI_dimer_dom"/>
</dbReference>
<dbReference type="EMBL" id="QCZG01000017">
    <property type="protein sequence ID" value="PWA11177.1"/>
    <property type="molecule type" value="Genomic_DNA"/>
</dbReference>
<name>A0A2U1K112_9BACI</name>
<sequence length="48" mass="5613">MSKWTKEQKVEQGALDKEWVELLLLAKKEGLTVDEIRRFLAQAKTQPK</sequence>
<protein>
    <recommendedName>
        <fullName evidence="1">Sin domain-containing protein</fullName>
    </recommendedName>
</protein>
<organism evidence="2 3">
    <name type="scientific">Pueribacillus theae</name>
    <dbReference type="NCBI Taxonomy" id="2171751"/>
    <lineage>
        <taxon>Bacteria</taxon>
        <taxon>Bacillati</taxon>
        <taxon>Bacillota</taxon>
        <taxon>Bacilli</taxon>
        <taxon>Bacillales</taxon>
        <taxon>Bacillaceae</taxon>
        <taxon>Pueribacillus</taxon>
    </lineage>
</organism>
<dbReference type="Proteomes" id="UP000245998">
    <property type="component" value="Unassembled WGS sequence"/>
</dbReference>
<comment type="caution">
    <text evidence="2">The sequence shown here is derived from an EMBL/GenBank/DDBJ whole genome shotgun (WGS) entry which is preliminary data.</text>
</comment>
<dbReference type="Pfam" id="PF08671">
    <property type="entry name" value="SinI"/>
    <property type="match status" value="1"/>
</dbReference>
<dbReference type="GO" id="GO:0006355">
    <property type="term" value="P:regulation of DNA-templated transcription"/>
    <property type="evidence" value="ECO:0007669"/>
    <property type="project" value="InterPro"/>
</dbReference>
<dbReference type="SUPFAM" id="SSF47406">
    <property type="entry name" value="SinR repressor dimerisation domain-like"/>
    <property type="match status" value="1"/>
</dbReference>
<proteinExistence type="predicted"/>
<dbReference type="AlphaFoldDB" id="A0A2U1K112"/>
<dbReference type="OrthoDB" id="2973152at2"/>
<dbReference type="RefSeq" id="WP_116554639.1">
    <property type="nucleotide sequence ID" value="NZ_QCZG01000017.1"/>
</dbReference>
<feature type="domain" description="Sin" evidence="1">
    <location>
        <begin position="6"/>
        <end position="44"/>
    </location>
</feature>
<accession>A0A2U1K112</accession>
<dbReference type="GO" id="GO:0046983">
    <property type="term" value="F:protein dimerization activity"/>
    <property type="evidence" value="ECO:0007669"/>
    <property type="project" value="InterPro"/>
</dbReference>
<dbReference type="PROSITE" id="PS51500">
    <property type="entry name" value="SIN"/>
    <property type="match status" value="1"/>
</dbReference>
<evidence type="ECO:0000313" key="3">
    <source>
        <dbReference type="Proteomes" id="UP000245998"/>
    </source>
</evidence>
<reference evidence="2 3" key="1">
    <citation type="submission" date="2018-04" db="EMBL/GenBank/DDBJ databases">
        <title>Camelliibacillus theae gen. nov., sp. nov., isolated from Pu'er tea.</title>
        <authorList>
            <person name="Niu L."/>
        </authorList>
    </citation>
    <scope>NUCLEOTIDE SEQUENCE [LARGE SCALE GENOMIC DNA]</scope>
    <source>
        <strain evidence="2 3">T8</strain>
    </source>
</reference>
<evidence type="ECO:0000313" key="2">
    <source>
        <dbReference type="EMBL" id="PWA11177.1"/>
    </source>
</evidence>
<dbReference type="InterPro" id="IPR036281">
    <property type="entry name" value="SinR/SinI_dimer_dom_sf"/>
</dbReference>
<evidence type="ECO:0000259" key="1">
    <source>
        <dbReference type="PROSITE" id="PS51500"/>
    </source>
</evidence>
<keyword evidence="3" id="KW-1185">Reference proteome</keyword>
<gene>
    <name evidence="2" type="ORF">DCC39_09390</name>
</gene>